<evidence type="ECO:0000313" key="11">
    <source>
        <dbReference type="Proteomes" id="UP000587472"/>
    </source>
</evidence>
<evidence type="ECO:0000256" key="1">
    <source>
        <dbReference type="ARBA" id="ARBA00010879"/>
    </source>
</evidence>
<dbReference type="GO" id="GO:0003964">
    <property type="term" value="F:RNA-directed DNA polymerase activity"/>
    <property type="evidence" value="ECO:0007669"/>
    <property type="project" value="UniProtKB-KW"/>
</dbReference>
<evidence type="ECO:0000256" key="6">
    <source>
        <dbReference type="ARBA" id="ARBA00022759"/>
    </source>
</evidence>
<evidence type="ECO:0000256" key="8">
    <source>
        <dbReference type="ARBA" id="ARBA00022918"/>
    </source>
</evidence>
<feature type="domain" description="Reverse transcriptase" evidence="9">
    <location>
        <begin position="1"/>
        <end position="74"/>
    </location>
</feature>
<dbReference type="GO" id="GO:0004523">
    <property type="term" value="F:RNA-DNA hybrid ribonuclease activity"/>
    <property type="evidence" value="ECO:0007669"/>
    <property type="project" value="UniProtKB-EC"/>
</dbReference>
<dbReference type="AlphaFoldDB" id="A0A7K9XLP3"/>
<dbReference type="PANTHER" id="PTHR41694:SF3">
    <property type="entry name" value="RNA-DIRECTED DNA POLYMERASE-RELATED"/>
    <property type="match status" value="1"/>
</dbReference>
<keyword evidence="4" id="KW-0548">Nucleotidyltransferase</keyword>
<dbReference type="InterPro" id="IPR043502">
    <property type="entry name" value="DNA/RNA_pol_sf"/>
</dbReference>
<keyword evidence="5" id="KW-0540">Nuclease</keyword>
<evidence type="ECO:0000256" key="5">
    <source>
        <dbReference type="ARBA" id="ARBA00022722"/>
    </source>
</evidence>
<accession>A0A7K9XLP3</accession>
<evidence type="ECO:0000259" key="9">
    <source>
        <dbReference type="PROSITE" id="PS50878"/>
    </source>
</evidence>
<dbReference type="SUPFAM" id="SSF56672">
    <property type="entry name" value="DNA/RNA polymerases"/>
    <property type="match status" value="1"/>
</dbReference>
<keyword evidence="7" id="KW-0378">Hydrolase</keyword>
<dbReference type="PANTHER" id="PTHR41694">
    <property type="entry name" value="ENDOGENOUS RETROVIRUS GROUP K MEMBER POL PROTEIN"/>
    <property type="match status" value="1"/>
</dbReference>
<proteinExistence type="inferred from homology"/>
<evidence type="ECO:0000256" key="4">
    <source>
        <dbReference type="ARBA" id="ARBA00022695"/>
    </source>
</evidence>
<dbReference type="Proteomes" id="UP000587472">
    <property type="component" value="Unassembled WGS sequence"/>
</dbReference>
<comment type="similarity">
    <text evidence="1">Belongs to the beta type-B retroviral polymerase family. HERV class-II K(HML-2) pol subfamily.</text>
</comment>
<dbReference type="Pfam" id="PF00078">
    <property type="entry name" value="RVT_1"/>
    <property type="match status" value="1"/>
</dbReference>
<sequence length="74" mass="8570">FFTIPIAEEGSEKFAFPVPTKNKGAPVQRYQWTVLPQGMKNSPTICQLYVDKALRPFQQNHKGLLIYHYMDDIL</sequence>
<dbReference type="Gene3D" id="3.30.70.270">
    <property type="match status" value="1"/>
</dbReference>
<evidence type="ECO:0000313" key="10">
    <source>
        <dbReference type="EMBL" id="NXI98415.1"/>
    </source>
</evidence>
<dbReference type="InterPro" id="IPR043128">
    <property type="entry name" value="Rev_trsase/Diguanyl_cyclase"/>
</dbReference>
<dbReference type="EC" id="3.1.26.4" evidence="2"/>
<gene>
    <name evidence="10" type="primary">Ervk25_1</name>
    <name evidence="10" type="ORF">PSOCRE_R15140</name>
</gene>
<organism evidence="10 11">
    <name type="scientific">Psophia crepitans</name>
    <name type="common">common trumpeter</name>
    <dbReference type="NCBI Taxonomy" id="54359"/>
    <lineage>
        <taxon>Eukaryota</taxon>
        <taxon>Metazoa</taxon>
        <taxon>Chordata</taxon>
        <taxon>Craniata</taxon>
        <taxon>Vertebrata</taxon>
        <taxon>Euteleostomi</taxon>
        <taxon>Archelosauria</taxon>
        <taxon>Archosauria</taxon>
        <taxon>Dinosauria</taxon>
        <taxon>Saurischia</taxon>
        <taxon>Theropoda</taxon>
        <taxon>Coelurosauria</taxon>
        <taxon>Aves</taxon>
        <taxon>Neognathae</taxon>
        <taxon>Neoaves</taxon>
        <taxon>Gruiformes</taxon>
        <taxon>Psophiidae</taxon>
        <taxon>Psophia</taxon>
    </lineage>
</organism>
<protein>
    <recommendedName>
        <fullName evidence="2">ribonuclease H</fullName>
        <ecNumber evidence="2">3.1.26.4</ecNumber>
    </recommendedName>
</protein>
<evidence type="ECO:0000256" key="2">
    <source>
        <dbReference type="ARBA" id="ARBA00012180"/>
    </source>
</evidence>
<dbReference type="Gene3D" id="3.10.10.10">
    <property type="entry name" value="HIV Type 1 Reverse Transcriptase, subunit A, domain 1"/>
    <property type="match status" value="1"/>
</dbReference>
<evidence type="ECO:0000256" key="7">
    <source>
        <dbReference type="ARBA" id="ARBA00022801"/>
    </source>
</evidence>
<keyword evidence="6" id="KW-0255">Endonuclease</keyword>
<name>A0A7K9XLP3_9GRUI</name>
<keyword evidence="3" id="KW-0808">Transferase</keyword>
<evidence type="ECO:0000256" key="3">
    <source>
        <dbReference type="ARBA" id="ARBA00022679"/>
    </source>
</evidence>
<feature type="non-terminal residue" evidence="10">
    <location>
        <position position="1"/>
    </location>
</feature>
<reference evidence="10 11" key="1">
    <citation type="submission" date="2019-09" db="EMBL/GenBank/DDBJ databases">
        <title>Bird 10,000 Genomes (B10K) Project - Family phase.</title>
        <authorList>
            <person name="Zhang G."/>
        </authorList>
    </citation>
    <scope>NUCLEOTIDE SEQUENCE [LARGE SCALE GENOMIC DNA]</scope>
    <source>
        <strain evidence="10">B10K-DU-001-60</strain>
        <tissue evidence="10">Muscle</tissue>
    </source>
</reference>
<keyword evidence="11" id="KW-1185">Reference proteome</keyword>
<keyword evidence="8" id="KW-0695">RNA-directed DNA polymerase</keyword>
<dbReference type="EMBL" id="VWZZ01005717">
    <property type="protein sequence ID" value="NXI98415.1"/>
    <property type="molecule type" value="Genomic_DNA"/>
</dbReference>
<feature type="non-terminal residue" evidence="10">
    <location>
        <position position="74"/>
    </location>
</feature>
<dbReference type="InterPro" id="IPR000477">
    <property type="entry name" value="RT_dom"/>
</dbReference>
<comment type="caution">
    <text evidence="10">The sequence shown here is derived from an EMBL/GenBank/DDBJ whole genome shotgun (WGS) entry which is preliminary data.</text>
</comment>
<dbReference type="PROSITE" id="PS50878">
    <property type="entry name" value="RT_POL"/>
    <property type="match status" value="1"/>
</dbReference>
<dbReference type="GO" id="GO:0035613">
    <property type="term" value="F:RNA stem-loop binding"/>
    <property type="evidence" value="ECO:0007669"/>
    <property type="project" value="TreeGrafter"/>
</dbReference>